<reference evidence="1 2" key="1">
    <citation type="submission" date="2018-06" db="EMBL/GenBank/DDBJ databases">
        <authorList>
            <consortium name="Pathogen Informatics"/>
            <person name="Doyle S."/>
        </authorList>
    </citation>
    <scope>NUCLEOTIDE SEQUENCE [LARGE SCALE GENOMIC DNA]</scope>
    <source>
        <strain evidence="1 2">NCTC8297</strain>
    </source>
</reference>
<accession>A0A379TJM1</accession>
<gene>
    <name evidence="1" type="ORF">NCTC8297_05126</name>
</gene>
<evidence type="ECO:0000313" key="1">
    <source>
        <dbReference type="EMBL" id="SUG49775.1"/>
    </source>
</evidence>
<protein>
    <submittedName>
        <fullName evidence="1">Uncharacterized protein</fullName>
    </submittedName>
</protein>
<evidence type="ECO:0000313" key="2">
    <source>
        <dbReference type="Proteomes" id="UP000254741"/>
    </source>
</evidence>
<dbReference type="AlphaFoldDB" id="A0A379TJM1"/>
<proteinExistence type="predicted"/>
<name>A0A379TJM1_SALER</name>
<dbReference type="Proteomes" id="UP000254741">
    <property type="component" value="Unassembled WGS sequence"/>
</dbReference>
<dbReference type="EMBL" id="UGXG01000002">
    <property type="protein sequence ID" value="SUG49775.1"/>
    <property type="molecule type" value="Genomic_DNA"/>
</dbReference>
<sequence length="33" mass="3753">MMNNPITGYQSLADEDYKMLAYISSLKGLLKPF</sequence>
<organism evidence="1 2">
    <name type="scientific">Salmonella enterica subsp. arizonae</name>
    <dbReference type="NCBI Taxonomy" id="59203"/>
    <lineage>
        <taxon>Bacteria</taxon>
        <taxon>Pseudomonadati</taxon>
        <taxon>Pseudomonadota</taxon>
        <taxon>Gammaproteobacteria</taxon>
        <taxon>Enterobacterales</taxon>
        <taxon>Enterobacteriaceae</taxon>
        <taxon>Salmonella</taxon>
    </lineage>
</organism>